<evidence type="ECO:0000313" key="2">
    <source>
        <dbReference type="Proteomes" id="UP000632849"/>
    </source>
</evidence>
<gene>
    <name evidence="1" type="ORF">GCM10017667_54010</name>
</gene>
<sequence length="470" mass="50059">MTYRHGVVTDLVPSSVLADALDRAKWSARGLVKAINPRLNAMGQPPVDLTAGYKWLRGHRPRSAAVRDVVAVVLTEATGLRYTSAQLWGLDQPATEAAETEDLLGPLPLEHVLRTASEWTSGAVEPALVHSAAAEHLTAAVWDATRQAPAPPAPGRGDGNHVAPEFVDMLFEQLAALRRLDDRTGGGPLSQRQARIALHEALTLIHTGRYNAATGNRLLRYAASAAQLAGWMSFDAGLDPAGHRYQLLAIRIARAAGDTTTVSNALGMLAYQHAAGSNPSLALRFAHAAVEHSAKAVPLVQARAWGRLATAQAAAGDLDAFRRATDRCRQLIGQRHSDDPPSLYYFTPQQIDAESGQALVDLASHARGRRSLLLKEAAQLLNPIAAQGTATGYRRSGLLHGIHLVRASIGARDTEATAHWITALTTTLPQVQSIRCRTLLTGVRAAAGRQLRAAGHGDALDALHTALSTP</sequence>
<organism evidence="1 2">
    <name type="scientific">Streptomyces filamentosus</name>
    <name type="common">Streptomyces roseosporus</name>
    <dbReference type="NCBI Taxonomy" id="67294"/>
    <lineage>
        <taxon>Bacteria</taxon>
        <taxon>Bacillati</taxon>
        <taxon>Actinomycetota</taxon>
        <taxon>Actinomycetes</taxon>
        <taxon>Kitasatosporales</taxon>
        <taxon>Streptomycetaceae</taxon>
        <taxon>Streptomyces</taxon>
    </lineage>
</organism>
<dbReference type="AlphaFoldDB" id="A0A919EQ76"/>
<dbReference type="Proteomes" id="UP000632849">
    <property type="component" value="Unassembled WGS sequence"/>
</dbReference>
<proteinExistence type="predicted"/>
<name>A0A919EQ76_STRFL</name>
<reference evidence="1" key="1">
    <citation type="journal article" date="2014" name="Int. J. Syst. Evol. Microbiol.">
        <title>Complete genome sequence of Corynebacterium casei LMG S-19264T (=DSM 44701T), isolated from a smear-ripened cheese.</title>
        <authorList>
            <consortium name="US DOE Joint Genome Institute (JGI-PGF)"/>
            <person name="Walter F."/>
            <person name="Albersmeier A."/>
            <person name="Kalinowski J."/>
            <person name="Ruckert C."/>
        </authorList>
    </citation>
    <scope>NUCLEOTIDE SEQUENCE</scope>
    <source>
        <strain evidence="1">JCM 4122</strain>
    </source>
</reference>
<accession>A0A919EQ76</accession>
<evidence type="ECO:0008006" key="3">
    <source>
        <dbReference type="Google" id="ProtNLM"/>
    </source>
</evidence>
<evidence type="ECO:0000313" key="1">
    <source>
        <dbReference type="EMBL" id="GHG13376.1"/>
    </source>
</evidence>
<reference evidence="1" key="2">
    <citation type="submission" date="2020-09" db="EMBL/GenBank/DDBJ databases">
        <authorList>
            <person name="Sun Q."/>
            <person name="Ohkuma M."/>
        </authorList>
    </citation>
    <scope>NUCLEOTIDE SEQUENCE</scope>
    <source>
        <strain evidence="1">JCM 4122</strain>
    </source>
</reference>
<protein>
    <recommendedName>
        <fullName evidence="3">Transcriptional regulator</fullName>
    </recommendedName>
</protein>
<dbReference type="EMBL" id="BNBE01000002">
    <property type="protein sequence ID" value="GHG13376.1"/>
    <property type="molecule type" value="Genomic_DNA"/>
</dbReference>
<keyword evidence="2" id="KW-1185">Reference proteome</keyword>
<comment type="caution">
    <text evidence="1">The sequence shown here is derived from an EMBL/GenBank/DDBJ whole genome shotgun (WGS) entry which is preliminary data.</text>
</comment>